<reference evidence="2" key="1">
    <citation type="submission" date="2018-05" db="EMBL/GenBank/DDBJ databases">
        <authorList>
            <person name="Lanie J.A."/>
            <person name="Ng W.-L."/>
            <person name="Kazmierczak K.M."/>
            <person name="Andrzejewski T.M."/>
            <person name="Davidsen T.M."/>
            <person name="Wayne K.J."/>
            <person name="Tettelin H."/>
            <person name="Glass J.I."/>
            <person name="Rusch D."/>
            <person name="Podicherti R."/>
            <person name="Tsui H.-C.T."/>
            <person name="Winkler M.E."/>
        </authorList>
    </citation>
    <scope>NUCLEOTIDE SEQUENCE</scope>
</reference>
<dbReference type="Gene3D" id="3.40.50.150">
    <property type="entry name" value="Vaccinia Virus protein VP39"/>
    <property type="match status" value="1"/>
</dbReference>
<dbReference type="AlphaFoldDB" id="A0A382SWC0"/>
<organism evidence="2">
    <name type="scientific">marine metagenome</name>
    <dbReference type="NCBI Taxonomy" id="408172"/>
    <lineage>
        <taxon>unclassified sequences</taxon>
        <taxon>metagenomes</taxon>
        <taxon>ecological metagenomes</taxon>
    </lineage>
</organism>
<dbReference type="SUPFAM" id="SSF53335">
    <property type="entry name" value="S-adenosyl-L-methionine-dependent methyltransferases"/>
    <property type="match status" value="1"/>
</dbReference>
<proteinExistence type="predicted"/>
<feature type="domain" description="Methyltransferase type 11" evidence="1">
    <location>
        <begin position="4"/>
        <end position="75"/>
    </location>
</feature>
<accession>A0A382SWC0</accession>
<protein>
    <recommendedName>
        <fullName evidence="1">Methyltransferase type 11 domain-containing protein</fullName>
    </recommendedName>
</protein>
<dbReference type="InterPro" id="IPR013216">
    <property type="entry name" value="Methyltransf_11"/>
</dbReference>
<name>A0A382SWC0_9ZZZZ</name>
<dbReference type="CDD" id="cd02440">
    <property type="entry name" value="AdoMet_MTases"/>
    <property type="match status" value="1"/>
</dbReference>
<evidence type="ECO:0000313" key="2">
    <source>
        <dbReference type="EMBL" id="SVD13211.1"/>
    </source>
</evidence>
<sequence length="207" mass="23468">VAAKSRVNSSKSLTPTRFCRAAIDILPLTGGTVDTIMLNQVLHHLGDSAQTGWARYRKVFSECARILRPGGILIVNSCSHKQLERGFWSYSFIPEAVEMVKRFLPTEAVFEEVLCDNGFTNIDREVPYSDVLQGERYFDIRGILDPSWRDGDSIWSLVPEMSLRAVLTEVNQLLQLGHMDEFMRHADQQRPLVGQTTFTIAQRVNKP</sequence>
<dbReference type="InterPro" id="IPR029063">
    <property type="entry name" value="SAM-dependent_MTases_sf"/>
</dbReference>
<gene>
    <name evidence="2" type="ORF">METZ01_LOCUS366065</name>
</gene>
<dbReference type="GO" id="GO:0008757">
    <property type="term" value="F:S-adenosylmethionine-dependent methyltransferase activity"/>
    <property type="evidence" value="ECO:0007669"/>
    <property type="project" value="InterPro"/>
</dbReference>
<evidence type="ECO:0000259" key="1">
    <source>
        <dbReference type="Pfam" id="PF08241"/>
    </source>
</evidence>
<dbReference type="Pfam" id="PF08241">
    <property type="entry name" value="Methyltransf_11"/>
    <property type="match status" value="1"/>
</dbReference>
<feature type="non-terminal residue" evidence="2">
    <location>
        <position position="1"/>
    </location>
</feature>
<dbReference type="EMBL" id="UINC01131477">
    <property type="protein sequence ID" value="SVD13211.1"/>
    <property type="molecule type" value="Genomic_DNA"/>
</dbReference>